<organism evidence="3 4">
    <name type="scientific">Megamonas rupellensis</name>
    <dbReference type="NCBI Taxonomy" id="491921"/>
    <lineage>
        <taxon>Bacteria</taxon>
        <taxon>Bacillati</taxon>
        <taxon>Bacillota</taxon>
        <taxon>Negativicutes</taxon>
        <taxon>Selenomonadales</taxon>
        <taxon>Selenomonadaceae</taxon>
        <taxon>Megamonas</taxon>
    </lineage>
</organism>
<sequence length="170" mass="20037">MIEILNIIALIFIPIFAVIVGQRLQIKHQKRNDKMQIFKILMTHRIFGWTNESVQALNLIDIVFADDEAVRKQWKVYLDKLYVENPTDTELSKIKIEHEKLLETMANALGYKDIITWESIQKPYIPKGMTESILQQQMDQKNQSVVMEEMKNMIKTTKNRNKPTKRTSMK</sequence>
<dbReference type="Proteomes" id="UP000286147">
    <property type="component" value="Unassembled WGS sequence"/>
</dbReference>
<dbReference type="Pfam" id="PF20385">
    <property type="entry name" value="DUF6680"/>
    <property type="match status" value="1"/>
</dbReference>
<evidence type="ECO:0000256" key="1">
    <source>
        <dbReference type="SAM" id="Phobius"/>
    </source>
</evidence>
<evidence type="ECO:0000313" key="3">
    <source>
        <dbReference type="EMBL" id="RGQ78864.1"/>
    </source>
</evidence>
<feature type="transmembrane region" description="Helical" evidence="1">
    <location>
        <begin position="6"/>
        <end position="26"/>
    </location>
</feature>
<dbReference type="RefSeq" id="WP_018999613.1">
    <property type="nucleotide sequence ID" value="NZ_QRTP01000033.1"/>
</dbReference>
<keyword evidence="1" id="KW-0812">Transmembrane</keyword>
<dbReference type="AlphaFoldDB" id="A0A412CCE6"/>
<dbReference type="InterPro" id="IPR046502">
    <property type="entry name" value="DUF6680"/>
</dbReference>
<protein>
    <recommendedName>
        <fullName evidence="2">DUF6680 domain-containing protein</fullName>
    </recommendedName>
</protein>
<reference evidence="3 4" key="1">
    <citation type="submission" date="2018-08" db="EMBL/GenBank/DDBJ databases">
        <title>A genome reference for cultivated species of the human gut microbiota.</title>
        <authorList>
            <person name="Zou Y."/>
            <person name="Xue W."/>
            <person name="Luo G."/>
        </authorList>
    </citation>
    <scope>NUCLEOTIDE SEQUENCE [LARGE SCALE GENOMIC DNA]</scope>
    <source>
        <strain evidence="3 4">AF27-12</strain>
    </source>
</reference>
<evidence type="ECO:0000313" key="4">
    <source>
        <dbReference type="Proteomes" id="UP000286147"/>
    </source>
</evidence>
<gene>
    <name evidence="3" type="ORF">DWY77_10275</name>
</gene>
<keyword evidence="1" id="KW-0472">Membrane</keyword>
<keyword evidence="1" id="KW-1133">Transmembrane helix</keyword>
<dbReference type="EMBL" id="QRTP01000033">
    <property type="protein sequence ID" value="RGQ78864.1"/>
    <property type="molecule type" value="Genomic_DNA"/>
</dbReference>
<accession>A0A412CCE6</accession>
<feature type="domain" description="DUF6680" evidence="2">
    <location>
        <begin position="2"/>
        <end position="159"/>
    </location>
</feature>
<name>A0A412CCE6_9FIRM</name>
<comment type="caution">
    <text evidence="3">The sequence shown here is derived from an EMBL/GenBank/DDBJ whole genome shotgun (WGS) entry which is preliminary data.</text>
</comment>
<proteinExistence type="predicted"/>
<evidence type="ECO:0000259" key="2">
    <source>
        <dbReference type="Pfam" id="PF20385"/>
    </source>
</evidence>